<dbReference type="Pfam" id="PF00989">
    <property type="entry name" value="PAS"/>
    <property type="match status" value="1"/>
</dbReference>
<keyword evidence="10" id="KW-0175">Coiled coil</keyword>
<dbReference type="RefSeq" id="WP_184115198.1">
    <property type="nucleotide sequence ID" value="NZ_JACHNY010000005.1"/>
</dbReference>
<dbReference type="PROSITE" id="PS50113">
    <property type="entry name" value="PAC"/>
    <property type="match status" value="2"/>
</dbReference>
<dbReference type="InterPro" id="IPR035965">
    <property type="entry name" value="PAS-like_dom_sf"/>
</dbReference>
<dbReference type="Pfam" id="PF01590">
    <property type="entry name" value="GAF"/>
    <property type="match status" value="1"/>
</dbReference>
<comment type="caution">
    <text evidence="15">The sequence shown here is derived from an EMBL/GenBank/DDBJ whole genome shotgun (WGS) entry which is preliminary data.</text>
</comment>
<feature type="coiled-coil region" evidence="10">
    <location>
        <begin position="550"/>
        <end position="581"/>
    </location>
</feature>
<organism evidence="15 16">
    <name type="scientific">Sphingomonas abaci</name>
    <dbReference type="NCBI Taxonomy" id="237611"/>
    <lineage>
        <taxon>Bacteria</taxon>
        <taxon>Pseudomonadati</taxon>
        <taxon>Pseudomonadota</taxon>
        <taxon>Alphaproteobacteria</taxon>
        <taxon>Sphingomonadales</taxon>
        <taxon>Sphingomonadaceae</taxon>
        <taxon>Sphingomonas</taxon>
    </lineage>
</organism>
<feature type="domain" description="Response regulatory" evidence="12">
    <location>
        <begin position="846"/>
        <end position="957"/>
    </location>
</feature>
<dbReference type="InterPro" id="IPR013767">
    <property type="entry name" value="PAS_fold"/>
</dbReference>
<dbReference type="SMART" id="SM00065">
    <property type="entry name" value="GAF"/>
    <property type="match status" value="1"/>
</dbReference>
<dbReference type="InterPro" id="IPR000014">
    <property type="entry name" value="PAS"/>
</dbReference>
<dbReference type="InterPro" id="IPR001610">
    <property type="entry name" value="PAC"/>
</dbReference>
<dbReference type="Pfam" id="PF00072">
    <property type="entry name" value="Response_reg"/>
    <property type="match status" value="1"/>
</dbReference>
<dbReference type="Pfam" id="PF13188">
    <property type="entry name" value="PAS_8"/>
    <property type="match status" value="1"/>
</dbReference>
<protein>
    <recommendedName>
        <fullName evidence="2">histidine kinase</fullName>
        <ecNumber evidence="2">2.7.13.3</ecNumber>
    </recommendedName>
</protein>
<dbReference type="SUPFAM" id="SSF55874">
    <property type="entry name" value="ATPase domain of HSP90 chaperone/DNA topoisomerase II/histidine kinase"/>
    <property type="match status" value="1"/>
</dbReference>
<dbReference type="PROSITE" id="PS50109">
    <property type="entry name" value="HIS_KIN"/>
    <property type="match status" value="1"/>
</dbReference>
<feature type="domain" description="PAC" evidence="14">
    <location>
        <begin position="507"/>
        <end position="559"/>
    </location>
</feature>
<feature type="domain" description="Histidine kinase" evidence="11">
    <location>
        <begin position="604"/>
        <end position="825"/>
    </location>
</feature>
<dbReference type="EMBL" id="JACHNY010000005">
    <property type="protein sequence ID" value="MBB4618378.1"/>
    <property type="molecule type" value="Genomic_DNA"/>
</dbReference>
<dbReference type="SMART" id="SM00388">
    <property type="entry name" value="HisKA"/>
    <property type="match status" value="1"/>
</dbReference>
<dbReference type="GO" id="GO:0000155">
    <property type="term" value="F:phosphorelay sensor kinase activity"/>
    <property type="evidence" value="ECO:0007669"/>
    <property type="project" value="InterPro"/>
</dbReference>
<name>A0A7W7EY53_9SPHN</name>
<dbReference type="Proteomes" id="UP000574769">
    <property type="component" value="Unassembled WGS sequence"/>
</dbReference>
<evidence type="ECO:0000259" key="13">
    <source>
        <dbReference type="PROSITE" id="PS50112"/>
    </source>
</evidence>
<dbReference type="NCBIfam" id="TIGR00229">
    <property type="entry name" value="sensory_box"/>
    <property type="match status" value="2"/>
</dbReference>
<dbReference type="GO" id="GO:0006355">
    <property type="term" value="P:regulation of DNA-templated transcription"/>
    <property type="evidence" value="ECO:0007669"/>
    <property type="project" value="InterPro"/>
</dbReference>
<evidence type="ECO:0000256" key="10">
    <source>
        <dbReference type="SAM" id="Coils"/>
    </source>
</evidence>
<feature type="modified residue" description="4-aspartylphosphate" evidence="9">
    <location>
        <position position="895"/>
    </location>
</feature>
<evidence type="ECO:0000256" key="3">
    <source>
        <dbReference type="ARBA" id="ARBA00022553"/>
    </source>
</evidence>
<dbReference type="Pfam" id="PF08447">
    <property type="entry name" value="PAS_3"/>
    <property type="match status" value="1"/>
</dbReference>
<dbReference type="InterPro" id="IPR004358">
    <property type="entry name" value="Sig_transdc_His_kin-like_C"/>
</dbReference>
<evidence type="ECO:0000313" key="16">
    <source>
        <dbReference type="Proteomes" id="UP000574769"/>
    </source>
</evidence>
<dbReference type="SMART" id="SM00387">
    <property type="entry name" value="HATPase_c"/>
    <property type="match status" value="1"/>
</dbReference>
<dbReference type="Gene3D" id="1.10.287.130">
    <property type="match status" value="1"/>
</dbReference>
<dbReference type="InterPro" id="IPR003594">
    <property type="entry name" value="HATPase_dom"/>
</dbReference>
<dbReference type="SUPFAM" id="SSF52172">
    <property type="entry name" value="CheY-like"/>
    <property type="match status" value="1"/>
</dbReference>
<dbReference type="CDD" id="cd00156">
    <property type="entry name" value="REC"/>
    <property type="match status" value="1"/>
</dbReference>
<keyword evidence="7" id="KW-0067">ATP-binding</keyword>
<dbReference type="GO" id="GO:0005524">
    <property type="term" value="F:ATP binding"/>
    <property type="evidence" value="ECO:0007669"/>
    <property type="project" value="UniProtKB-KW"/>
</dbReference>
<dbReference type="PROSITE" id="PS50112">
    <property type="entry name" value="PAS"/>
    <property type="match status" value="1"/>
</dbReference>
<keyword evidence="5" id="KW-0547">Nucleotide-binding</keyword>
<evidence type="ECO:0000259" key="11">
    <source>
        <dbReference type="PROSITE" id="PS50109"/>
    </source>
</evidence>
<dbReference type="AlphaFoldDB" id="A0A7W7EY53"/>
<keyword evidence="8" id="KW-0902">Two-component regulatory system</keyword>
<evidence type="ECO:0000259" key="12">
    <source>
        <dbReference type="PROSITE" id="PS50110"/>
    </source>
</evidence>
<evidence type="ECO:0000256" key="8">
    <source>
        <dbReference type="ARBA" id="ARBA00023012"/>
    </source>
</evidence>
<evidence type="ECO:0000256" key="6">
    <source>
        <dbReference type="ARBA" id="ARBA00022777"/>
    </source>
</evidence>
<evidence type="ECO:0000256" key="4">
    <source>
        <dbReference type="ARBA" id="ARBA00022679"/>
    </source>
</evidence>
<accession>A0A7W7EY53</accession>
<dbReference type="CDD" id="cd00130">
    <property type="entry name" value="PAS"/>
    <property type="match status" value="2"/>
</dbReference>
<evidence type="ECO:0000313" key="15">
    <source>
        <dbReference type="EMBL" id="MBB4618378.1"/>
    </source>
</evidence>
<keyword evidence="3 9" id="KW-0597">Phosphoprotein</keyword>
<keyword evidence="16" id="KW-1185">Reference proteome</keyword>
<dbReference type="Gene3D" id="3.30.565.10">
    <property type="entry name" value="Histidine kinase-like ATPase, C-terminal domain"/>
    <property type="match status" value="1"/>
</dbReference>
<dbReference type="PANTHER" id="PTHR43065">
    <property type="entry name" value="SENSOR HISTIDINE KINASE"/>
    <property type="match status" value="1"/>
</dbReference>
<dbReference type="SMART" id="SM00086">
    <property type="entry name" value="PAC"/>
    <property type="match status" value="2"/>
</dbReference>
<dbReference type="PRINTS" id="PR00344">
    <property type="entry name" value="BCTRLSENSOR"/>
</dbReference>
<dbReference type="PANTHER" id="PTHR43065:SF49">
    <property type="entry name" value="HISTIDINE KINASE"/>
    <property type="match status" value="1"/>
</dbReference>
<gene>
    <name evidence="15" type="ORF">GGQ96_002521</name>
</gene>
<sequence>MTDLPAREQQRLAALAQFDVMDTPREAAFDEIAALVAAICEAPIAIVNLIGDGRQFFKAEVGLGVRESPLDTSFCAKAILEEEFMLIPDASADPRFADSPLVTGAPHLRFYAGALLKTSEGYPIGSLCVLDRRPRTLTEVQLQAIRVLARQVMMQLEQRLATKQVAAAEARQRAIVDSAQDFAIIATDLDGMIVEWSYGAERVLGWSEQEAMGRSCSLIFTDEDRQAGVPAAEMTVARETGRAADDRWHVRKGGERFWASGDLSPLLNQADQHIGYVKILRDRTQEHLAGAELRKAQERFTTIFETVEAAFAIVQVKFDADDRPVDYRFLEANPAFERQSGVNLRGKWVTEFAPDLERFWFDTYGHVAKTGEPMNFENYAEAFQRWFDVRAVRVGDPADRQIAIIFNDVTARRAAEDRLRVSEALARQNSERVQLALEAGAIIGTWHWDLPRDQFTVDEAFARAFGLDPALGREGIPLAQITATVHPDDQSGLAEALDVAIARGGSYAHQYRVRRADGRYYWIEANGRVDHGPDGTPLYFPGVLIDVEERRAIEAERDRAVADLRALNETLEQRVAERTADLGVAEDALRQSQKVEAIGQLTGGVAHDFNNLLTVIRGSVDLLRRAGLSEERRVRYIDAIADTADRATKLTHQLLAFARRQSLKPEVFDARVSTSAVVDMVRALTGGRIAVELRLPAEPCCVDADRSQFDTAIVNMAVNARDAMKGEGALTITVGQAAEMPAIRAHPAVRGEFVTVSLTDTGPGIAADRMELIFEPFYTTKGIGEGTGLGLSQVFGFTKQSGGDVLVDSIVGAGATFTMYLPRVRANGSVAAEAPDDFVPLGEGARVLIVEDNGEVGAFATHALTELGYRTEWVTDGAKALALLGEERFDAVFSDVMMPGMSGIELGETLAERHPTVPVLLTSGYSEVLARNADHGFALLHKPYSMDDLARALRKVARVKHVEP</sequence>
<dbReference type="InterPro" id="IPR011006">
    <property type="entry name" value="CheY-like_superfamily"/>
</dbReference>
<proteinExistence type="predicted"/>
<feature type="domain" description="PAS" evidence="13">
    <location>
        <begin position="168"/>
        <end position="239"/>
    </location>
</feature>
<dbReference type="InterPro" id="IPR003661">
    <property type="entry name" value="HisK_dim/P_dom"/>
</dbReference>
<dbReference type="InterPro" id="IPR001789">
    <property type="entry name" value="Sig_transdc_resp-reg_receiver"/>
</dbReference>
<evidence type="ECO:0000256" key="7">
    <source>
        <dbReference type="ARBA" id="ARBA00022840"/>
    </source>
</evidence>
<evidence type="ECO:0000256" key="1">
    <source>
        <dbReference type="ARBA" id="ARBA00000085"/>
    </source>
</evidence>
<dbReference type="InterPro" id="IPR000700">
    <property type="entry name" value="PAS-assoc_C"/>
</dbReference>
<feature type="domain" description="PAC" evidence="14">
    <location>
        <begin position="243"/>
        <end position="295"/>
    </location>
</feature>
<dbReference type="SUPFAM" id="SSF55785">
    <property type="entry name" value="PYP-like sensor domain (PAS domain)"/>
    <property type="match status" value="3"/>
</dbReference>
<dbReference type="InterPro" id="IPR013655">
    <property type="entry name" value="PAS_fold_3"/>
</dbReference>
<dbReference type="Gene3D" id="3.30.450.20">
    <property type="entry name" value="PAS domain"/>
    <property type="match status" value="3"/>
</dbReference>
<evidence type="ECO:0000256" key="9">
    <source>
        <dbReference type="PROSITE-ProRule" id="PRU00169"/>
    </source>
</evidence>
<comment type="catalytic activity">
    <reaction evidence="1">
        <text>ATP + protein L-histidine = ADP + protein N-phospho-L-histidine.</text>
        <dbReference type="EC" id="2.7.13.3"/>
    </reaction>
</comment>
<dbReference type="InterPro" id="IPR036097">
    <property type="entry name" value="HisK_dim/P_sf"/>
</dbReference>
<evidence type="ECO:0000256" key="2">
    <source>
        <dbReference type="ARBA" id="ARBA00012438"/>
    </source>
</evidence>
<dbReference type="Pfam" id="PF02518">
    <property type="entry name" value="HATPase_c"/>
    <property type="match status" value="1"/>
</dbReference>
<dbReference type="SUPFAM" id="SSF47384">
    <property type="entry name" value="Homodimeric domain of signal transducing histidine kinase"/>
    <property type="match status" value="1"/>
</dbReference>
<reference evidence="15 16" key="1">
    <citation type="submission" date="2020-08" db="EMBL/GenBank/DDBJ databases">
        <title>Genomic Encyclopedia of Type Strains, Phase IV (KMG-IV): sequencing the most valuable type-strain genomes for metagenomic binning, comparative biology and taxonomic classification.</title>
        <authorList>
            <person name="Goeker M."/>
        </authorList>
    </citation>
    <scope>NUCLEOTIDE SEQUENCE [LARGE SCALE GENOMIC DNA]</scope>
    <source>
        <strain evidence="15 16">DSM 15867</strain>
    </source>
</reference>
<dbReference type="EC" id="2.7.13.3" evidence="2"/>
<dbReference type="InterPro" id="IPR003018">
    <property type="entry name" value="GAF"/>
</dbReference>
<dbReference type="CDD" id="cd00082">
    <property type="entry name" value="HisKA"/>
    <property type="match status" value="1"/>
</dbReference>
<dbReference type="InterPro" id="IPR029016">
    <property type="entry name" value="GAF-like_dom_sf"/>
</dbReference>
<evidence type="ECO:0000256" key="5">
    <source>
        <dbReference type="ARBA" id="ARBA00022741"/>
    </source>
</evidence>
<dbReference type="SUPFAM" id="SSF55781">
    <property type="entry name" value="GAF domain-like"/>
    <property type="match status" value="1"/>
</dbReference>
<dbReference type="InterPro" id="IPR005467">
    <property type="entry name" value="His_kinase_dom"/>
</dbReference>
<keyword evidence="4" id="KW-0808">Transferase</keyword>
<dbReference type="Gene3D" id="3.40.50.2300">
    <property type="match status" value="1"/>
</dbReference>
<dbReference type="SMART" id="SM00448">
    <property type="entry name" value="REC"/>
    <property type="match status" value="1"/>
</dbReference>
<dbReference type="Gene3D" id="3.30.450.40">
    <property type="match status" value="1"/>
</dbReference>
<keyword evidence="6" id="KW-0418">Kinase</keyword>
<dbReference type="PROSITE" id="PS50110">
    <property type="entry name" value="RESPONSE_REGULATORY"/>
    <property type="match status" value="1"/>
</dbReference>
<dbReference type="Pfam" id="PF00512">
    <property type="entry name" value="HisKA"/>
    <property type="match status" value="1"/>
</dbReference>
<dbReference type="InterPro" id="IPR036890">
    <property type="entry name" value="HATPase_C_sf"/>
</dbReference>
<dbReference type="SMART" id="SM00091">
    <property type="entry name" value="PAS"/>
    <property type="match status" value="2"/>
</dbReference>
<evidence type="ECO:0000259" key="14">
    <source>
        <dbReference type="PROSITE" id="PS50113"/>
    </source>
</evidence>